<feature type="region of interest" description="Disordered" evidence="1">
    <location>
        <begin position="404"/>
        <end position="450"/>
    </location>
</feature>
<feature type="compositionally biased region" description="Polar residues" evidence="1">
    <location>
        <begin position="406"/>
        <end position="422"/>
    </location>
</feature>
<dbReference type="AlphaFoldDB" id="A0A6L2NAY6"/>
<keyword evidence="2" id="KW-0548">Nucleotidyltransferase</keyword>
<feature type="compositionally biased region" description="Low complexity" evidence="1">
    <location>
        <begin position="423"/>
        <end position="440"/>
    </location>
</feature>
<accession>A0A6L2NAY6</accession>
<evidence type="ECO:0000256" key="1">
    <source>
        <dbReference type="SAM" id="MobiDB-lite"/>
    </source>
</evidence>
<keyword evidence="2" id="KW-0808">Transferase</keyword>
<dbReference type="EMBL" id="BKCJ010008357">
    <property type="protein sequence ID" value="GEU81805.1"/>
    <property type="molecule type" value="Genomic_DNA"/>
</dbReference>
<reference evidence="2" key="1">
    <citation type="journal article" date="2019" name="Sci. Rep.">
        <title>Draft genome of Tanacetum cinerariifolium, the natural source of mosquito coil.</title>
        <authorList>
            <person name="Yamashiro T."/>
            <person name="Shiraishi A."/>
            <person name="Satake H."/>
            <person name="Nakayama K."/>
        </authorList>
    </citation>
    <scope>NUCLEOTIDE SEQUENCE</scope>
</reference>
<dbReference type="GO" id="GO:0003964">
    <property type="term" value="F:RNA-directed DNA polymerase activity"/>
    <property type="evidence" value="ECO:0007669"/>
    <property type="project" value="UniProtKB-KW"/>
</dbReference>
<name>A0A6L2NAY6_TANCI</name>
<proteinExistence type="predicted"/>
<organism evidence="2">
    <name type="scientific">Tanacetum cinerariifolium</name>
    <name type="common">Dalmatian daisy</name>
    <name type="synonym">Chrysanthemum cinerariifolium</name>
    <dbReference type="NCBI Taxonomy" id="118510"/>
    <lineage>
        <taxon>Eukaryota</taxon>
        <taxon>Viridiplantae</taxon>
        <taxon>Streptophyta</taxon>
        <taxon>Embryophyta</taxon>
        <taxon>Tracheophyta</taxon>
        <taxon>Spermatophyta</taxon>
        <taxon>Magnoliopsida</taxon>
        <taxon>eudicotyledons</taxon>
        <taxon>Gunneridae</taxon>
        <taxon>Pentapetalae</taxon>
        <taxon>asterids</taxon>
        <taxon>campanulids</taxon>
        <taxon>Asterales</taxon>
        <taxon>Asteraceae</taxon>
        <taxon>Asteroideae</taxon>
        <taxon>Anthemideae</taxon>
        <taxon>Anthemidinae</taxon>
        <taxon>Tanacetum</taxon>
    </lineage>
</organism>
<evidence type="ECO:0000313" key="2">
    <source>
        <dbReference type="EMBL" id="GEU81805.1"/>
    </source>
</evidence>
<comment type="caution">
    <text evidence="2">The sequence shown here is derived from an EMBL/GenBank/DDBJ whole genome shotgun (WGS) entry which is preliminary data.</text>
</comment>
<protein>
    <submittedName>
        <fullName evidence="2">Reverse transcriptase domain-containing protein</fullName>
    </submittedName>
</protein>
<sequence length="680" mass="76475">MTTLAEFIIVADDENHPPMLDKEMYNSWESHSQIRKKKYSELTEQEKLQDDCDVQETNIILQGLVVLVFLLGGDPIACLNKAMAFMSTVVASCFPSTNNQLRTSSNLQNQATIQDGRCERHMARQCTHRKRPRNDAWFKVKLMLAKAQNSGQVLDEEQLAFLTDDLDAYDSNYDDISSAKVVLMANLLSYSSDILSEVVKVRTTPDAITEGSSGFEHTNKVFKEEVIPFINSLRASFKDFENGLHNELNKVKMVFNQMEAPVKQCSLDKLDAKDVSITNLRKHIKKLKGKNVVEKDVQLNNPNVIAPGMFKLDLAHLAPKLLNSKDAHINYIKHSREHADILRKIVKYARALRPLDSDFSSAYKIVKRIQEVLVYVKDTCPSLTIPSEKLVDVTPLNKNKKVRFTEATTSSSNTQKQCMRTRSSSNLSSESPQNPSSSNPKCRNRRRSKQPFILKESHVDTMADQRTMAELLRAPTEGFAEAIVVPSILAEQFELKHSLIDMMTSDQFFGLEKDNPHDYIRWFNKITSTIKYKDVPNSAIKLMLFPFSLSEAARGNLLERRTQDVLTIIENKSKVRNSRNKSIVSQIKSSDANSSSSSEIAKLTHAVNQQTSDVTTAMTAILKQFQATPPPAFVQVVEEICVTCGGAHPYYQCLAAGGTTFSKLQDNIQGYVLAATVNYN</sequence>
<keyword evidence="2" id="KW-0695">RNA-directed DNA polymerase</keyword>
<gene>
    <name evidence="2" type="ORF">Tci_053783</name>
</gene>